<keyword evidence="5" id="KW-1185">Reference proteome</keyword>
<organism evidence="4 5">
    <name type="scientific">Labrys neptuniae</name>
    <dbReference type="NCBI Taxonomy" id="376174"/>
    <lineage>
        <taxon>Bacteria</taxon>
        <taxon>Pseudomonadati</taxon>
        <taxon>Pseudomonadota</taxon>
        <taxon>Alphaproteobacteria</taxon>
        <taxon>Hyphomicrobiales</taxon>
        <taxon>Xanthobacteraceae</taxon>
        <taxon>Labrys</taxon>
    </lineage>
</organism>
<feature type="compositionally biased region" description="Gly residues" evidence="2">
    <location>
        <begin position="61"/>
        <end position="77"/>
    </location>
</feature>
<evidence type="ECO:0000256" key="2">
    <source>
        <dbReference type="SAM" id="MobiDB-lite"/>
    </source>
</evidence>
<dbReference type="Gene3D" id="2.40.128.130">
    <property type="entry name" value="Autotransporter beta-domain"/>
    <property type="match status" value="1"/>
</dbReference>
<dbReference type="EMBL" id="JBFNQD010000013">
    <property type="protein sequence ID" value="MEW9309249.1"/>
    <property type="molecule type" value="Genomic_DNA"/>
</dbReference>
<evidence type="ECO:0000313" key="5">
    <source>
        <dbReference type="Proteomes" id="UP001555786"/>
    </source>
</evidence>
<evidence type="ECO:0000259" key="3">
    <source>
        <dbReference type="PROSITE" id="PS51208"/>
    </source>
</evidence>
<accession>A0ABV3PUE6</accession>
<proteinExistence type="predicted"/>
<dbReference type="InterPro" id="IPR013425">
    <property type="entry name" value="Autotrns_rpt"/>
</dbReference>
<evidence type="ECO:0000256" key="1">
    <source>
        <dbReference type="ARBA" id="ARBA00022729"/>
    </source>
</evidence>
<dbReference type="PANTHER" id="PTHR35037:SF3">
    <property type="entry name" value="C-TERMINAL REGION OF AIDA-LIKE PROTEIN"/>
    <property type="match status" value="1"/>
</dbReference>
<dbReference type="Pfam" id="PF12951">
    <property type="entry name" value="PATR"/>
    <property type="match status" value="8"/>
</dbReference>
<name>A0ABV3PUE6_9HYPH</name>
<sequence>MTGLAAPARAGACTVDSTACDAAGGAGYDRGGIGGAGNGGGGNATAFGPGDATVQIPGTLGDAGEGGAGGAGEGAGGTGGGRQVIYGVVVATPVKADDGSPGSNGYNFSSGGGGGGGNYIIGTNLSVSGIGALRGGNGGTGGFGTSGSASNGGGGGGGGAGVVSIQPNTVIGNQGLIQGGNGGNGGGGGNPGGGGGGGDGLLVFGNGTNIANLGTIVGGVGGSGTGGSIGGNSGAGVNLVGSGVNLINWADIVAGAANGAEAGIGVMTNGNSTIQNHGKISGGLEANGLTYGASIRFGGTGNTLKLWSTSMLVGDIQLITNAAATIAAQEAGVPVVSNAITLGTGSSVTFDTTDGDLSISGVISGAGQVTATGGGTVVLSGDNSYTGGTSISAGTLQLGVGGTSGSIVGNVTDNGLLVVNRSDTSTLSGVVSGSGALVQRGTGTTILTGANTYSGGTTIEKGTLALGAGGSLAANGNVFITGAGGSFDISTSGGNQTIGAFAGDAGTTIVLGSNTLTSSTAFNTTYGGAITGTGGLVKQGAGTLTLSGQNTYGGGTTVAGGTLALTGAGRLAANGAVTLSGPGAAFDISLGSGDQAIGALAGVSGTAVSLGSNSLILNTATSVDFGGGITGQGGLVVQGEGIQILTGANTYTGGTTIAVGTSLQLGNGGTGGSIVGNVAVNGALILNRSDNLTLDGTLSGSGGILQRGQGTTRLTGDSSAFTGRASVVGGNLVIAGQLGAPTSVTGGTLTVDGVLGGRVDVYGSGTVTGGGTIEGDLVFSGGVLTGAAGKTLTVDGNLDLASSTNVNVALGSASATPLFQVGGNLTLDGTLNVTDQGGFGPGVYTFIGYGGSLTDNGLEIGTLPAGVVPDNLTIQTSVAGQVNLISTAGMALGFWDGENAGQRDNGAVDGGGGVWRADGRNWTDKDGSINGPYQPNPTFAVFQGTAGTIRVDASAGAIASAGMNFAVDGYRIEGDAIALAASGGESIIRVGDGNPASAMTATIASELTGSNKLVKTDYGRLILAADNSYSGGTRIEDGTLQLGNGGTTGSVLGDIANDGLLAVNRSNALTLSGVISGSGGLWQTGSGTTILAGTNTYTGGTEIGNGTLQISADANLGATSGGLIFNGGKLATTQTFDMARAITLAQAGEFNVGGHTVLGLTGAVSGPGDLLKTGGGILRLDNAGNAYGNTLVREGGLIGNAASISGNIGNAGIVVFDQTTDASFAGDIVGLDGTSGVMDKRGTGSLTLTGVSSLDWAIEAGNLTSAAERFGGRAQIVTGASLTFDQTANAFYGGSLLGNGKFIKAGSGMLLYDGDSSDFAGTTDVTAGELIVGSDAGHTSAVLGGSLNVEDGAVLGGHGTVGSGVGSVITIASGGTLAPGNSIGTFTVNGNLVFDAGSHLAVEVDPAGTDADLVHVTGNATLKGGSVAHIGANGAYKLRSSYTILSADGTLSGSFDSVTTDFAFLTPELAYDYGAGTVDLNLKRNFIDFSSVGQTRNQRATAGGIESIGLAAGQPVYDAIALLPDDKALIRAAFDQLSGEIHASAKSVLIEDSRFIRDAATGRIRAAFGDVGASSLPVTVYGAGGPQAASPTADRLAVWGQGFGAWGRIDSDGNAAKLSTSTGGFFVGADMPVFETWRFGVLAGYSRSDFKARDRASSGTSDNYHFGLYGGTSWSVPGGRLGLRTGLAYTWHDIDTSRSVVIPGLVDSLKGDYRAGTFQAFGDLGYRVDTSYASLEPFANLAYVSLDTGSFTEQGGAAALHANGQATDTYYSTLGFRAATNIDVGGTTATLRGSLGWRHAFGTTTPLSTQAFSVGNAFTVAAVPIARDAAVVEAGIDVALSRAATLGLSYDGQLAASAQQHAFKANFNWRF</sequence>
<dbReference type="SUPFAM" id="SSF51126">
    <property type="entry name" value="Pectin lyase-like"/>
    <property type="match status" value="3"/>
</dbReference>
<feature type="domain" description="Autotransporter" evidence="3">
    <location>
        <begin position="1591"/>
        <end position="1871"/>
    </location>
</feature>
<dbReference type="RefSeq" id="WP_367626012.1">
    <property type="nucleotide sequence ID" value="NZ_JBFNQD010000013.1"/>
</dbReference>
<dbReference type="PANTHER" id="PTHR35037">
    <property type="entry name" value="C-TERMINAL REGION OF AIDA-LIKE PROTEIN"/>
    <property type="match status" value="1"/>
</dbReference>
<reference evidence="4 5" key="1">
    <citation type="submission" date="2024-07" db="EMBL/GenBank/DDBJ databases">
        <title>Description of Labrys sedimenti sp. nov., isolated from a diclofenac-degrading enrichment culture.</title>
        <authorList>
            <person name="Tancsics A."/>
            <person name="Csepanyi A."/>
        </authorList>
    </citation>
    <scope>NUCLEOTIDE SEQUENCE [LARGE SCALE GENOMIC DNA]</scope>
    <source>
        <strain evidence="4 5">LMG 23578</strain>
    </source>
</reference>
<dbReference type="Proteomes" id="UP001555786">
    <property type="component" value="Unassembled WGS sequence"/>
</dbReference>
<gene>
    <name evidence="4" type="ORF">ABXS05_27115</name>
</gene>
<dbReference type="Pfam" id="PF03797">
    <property type="entry name" value="Autotransporter"/>
    <property type="match status" value="1"/>
</dbReference>
<dbReference type="InterPro" id="IPR005546">
    <property type="entry name" value="Autotransporte_beta"/>
</dbReference>
<dbReference type="InterPro" id="IPR011050">
    <property type="entry name" value="Pectin_lyase_fold/virulence"/>
</dbReference>
<dbReference type="InterPro" id="IPR036709">
    <property type="entry name" value="Autotransporte_beta_dom_sf"/>
</dbReference>
<dbReference type="SMART" id="SM00869">
    <property type="entry name" value="Autotransporter"/>
    <property type="match status" value="1"/>
</dbReference>
<dbReference type="NCBIfam" id="TIGR01414">
    <property type="entry name" value="autotrans_barl"/>
    <property type="match status" value="1"/>
</dbReference>
<protein>
    <submittedName>
        <fullName evidence="4">Autotransporter domain-containing protein</fullName>
    </submittedName>
</protein>
<dbReference type="SUPFAM" id="SSF103515">
    <property type="entry name" value="Autotransporter"/>
    <property type="match status" value="1"/>
</dbReference>
<comment type="caution">
    <text evidence="4">The sequence shown here is derived from an EMBL/GenBank/DDBJ whole genome shotgun (WGS) entry which is preliminary data.</text>
</comment>
<dbReference type="InterPro" id="IPR006315">
    <property type="entry name" value="OM_autotransptr_brl_dom"/>
</dbReference>
<feature type="region of interest" description="Disordered" evidence="2">
    <location>
        <begin position="48"/>
        <end position="77"/>
    </location>
</feature>
<keyword evidence="1" id="KW-0732">Signal</keyword>
<dbReference type="NCBIfam" id="TIGR02601">
    <property type="entry name" value="autotrns_rpt"/>
    <property type="match status" value="6"/>
</dbReference>
<dbReference type="InterPro" id="IPR051551">
    <property type="entry name" value="Autotransporter_adhesion"/>
</dbReference>
<dbReference type="PROSITE" id="PS51208">
    <property type="entry name" value="AUTOTRANSPORTER"/>
    <property type="match status" value="1"/>
</dbReference>
<evidence type="ECO:0000313" key="4">
    <source>
        <dbReference type="EMBL" id="MEW9309249.1"/>
    </source>
</evidence>